<dbReference type="EMBL" id="CP017269">
    <property type="protein sequence ID" value="AOT72895.1"/>
    <property type="molecule type" value="Genomic_DNA"/>
</dbReference>
<evidence type="ECO:0000259" key="2">
    <source>
        <dbReference type="PROSITE" id="PS51832"/>
    </source>
</evidence>
<dbReference type="Gene3D" id="1.10.3210.10">
    <property type="entry name" value="Hypothetical protein af1432"/>
    <property type="match status" value="1"/>
</dbReference>
<dbReference type="SUPFAM" id="SSF109604">
    <property type="entry name" value="HD-domain/PDEase-like"/>
    <property type="match status" value="1"/>
</dbReference>
<keyword evidence="4" id="KW-1185">Reference proteome</keyword>
<gene>
    <name evidence="3" type="ORF">Gferi_27060</name>
</gene>
<evidence type="ECO:0000313" key="3">
    <source>
        <dbReference type="EMBL" id="AOT72895.1"/>
    </source>
</evidence>
<evidence type="ECO:0000313" key="4">
    <source>
        <dbReference type="Proteomes" id="UP000095743"/>
    </source>
</evidence>
<dbReference type="PROSITE" id="PS51831">
    <property type="entry name" value="HD"/>
    <property type="match status" value="1"/>
</dbReference>
<name>A0A1D8GPQ8_9FIRM</name>
<dbReference type="OrthoDB" id="9804747at2"/>
<evidence type="ECO:0000259" key="1">
    <source>
        <dbReference type="PROSITE" id="PS51831"/>
    </source>
</evidence>
<accession>A0A1D8GPQ8</accession>
<organism evidence="3 4">
    <name type="scientific">Geosporobacter ferrireducens</name>
    <dbReference type="NCBI Taxonomy" id="1424294"/>
    <lineage>
        <taxon>Bacteria</taxon>
        <taxon>Bacillati</taxon>
        <taxon>Bacillota</taxon>
        <taxon>Clostridia</taxon>
        <taxon>Peptostreptococcales</taxon>
        <taxon>Thermotaleaceae</taxon>
        <taxon>Geosporobacter</taxon>
    </lineage>
</organism>
<dbReference type="STRING" id="1424294.Gferi_27060"/>
<proteinExistence type="predicted"/>
<feature type="domain" description="HD-GYP" evidence="2">
    <location>
        <begin position="105"/>
        <end position="301"/>
    </location>
</feature>
<dbReference type="PANTHER" id="PTHR43155:SF2">
    <property type="entry name" value="CYCLIC DI-GMP PHOSPHODIESTERASE PA4108"/>
    <property type="match status" value="1"/>
</dbReference>
<dbReference type="InterPro" id="IPR037522">
    <property type="entry name" value="HD_GYP_dom"/>
</dbReference>
<dbReference type="PANTHER" id="PTHR43155">
    <property type="entry name" value="CYCLIC DI-GMP PHOSPHODIESTERASE PA4108-RELATED"/>
    <property type="match status" value="1"/>
</dbReference>
<feature type="domain" description="HD" evidence="1">
    <location>
        <begin position="127"/>
        <end position="250"/>
    </location>
</feature>
<protein>
    <submittedName>
        <fullName evidence="3">Uncharacterized protein</fullName>
    </submittedName>
</protein>
<dbReference type="AlphaFoldDB" id="A0A1D8GPQ8"/>
<dbReference type="PROSITE" id="PS51832">
    <property type="entry name" value="HD_GYP"/>
    <property type="match status" value="1"/>
</dbReference>
<dbReference type="RefSeq" id="WP_069981204.1">
    <property type="nucleotide sequence ID" value="NZ_CP017269.1"/>
</dbReference>
<reference evidence="3 4" key="1">
    <citation type="submission" date="2016-09" db="EMBL/GenBank/DDBJ databases">
        <title>Genomic analysis reveals versatility of anaerobic energy metabolism of Geosporobacter ferrireducens IRF9 of phylum Firmicutes.</title>
        <authorList>
            <person name="Kim S.-J."/>
        </authorList>
    </citation>
    <scope>NUCLEOTIDE SEQUENCE [LARGE SCALE GENOMIC DNA]</scope>
    <source>
        <strain evidence="3 4">IRF9</strain>
    </source>
</reference>
<dbReference type="SMART" id="SM00471">
    <property type="entry name" value="HDc"/>
    <property type="match status" value="1"/>
</dbReference>
<dbReference type="InterPro" id="IPR006674">
    <property type="entry name" value="HD_domain"/>
</dbReference>
<dbReference type="Proteomes" id="UP000095743">
    <property type="component" value="Chromosome"/>
</dbReference>
<dbReference type="Pfam" id="PF13487">
    <property type="entry name" value="HD_5"/>
    <property type="match status" value="1"/>
</dbReference>
<dbReference type="KEGG" id="gfe:Gferi_27060"/>
<dbReference type="CDD" id="cd00077">
    <property type="entry name" value="HDc"/>
    <property type="match status" value="1"/>
</dbReference>
<sequence>MIIRSSDLKEGMILKNDILGKNGILLIARKAILTEKHIKNIRKLKIPYVCVLEEDREEQIRSKDFQWEKEYHKALLAVQSVFHNARLGNKLELDKIQQAIEPFIKELIKDNNILSKIRKINILDQYTYSHSINVGVLAIITGKWLGFPLNELKELTLAGILHDIGKSMIPFEILNKPDKLTDEEFKMVKAHVIHGYNYLKKTPGISVDILDGIRQHHERMDGSGYPLNLKGFEIHKYARVIAVVDTFDAIISKRPYKSRKSPFEAIEILHNSLFHALDSHICNVFLDNIFPLYIGNSVKLNSNEVGKIVTINKYLPTKPLVKVDDKFIDLSKNSNYEIVDLMI</sequence>
<dbReference type="InterPro" id="IPR003607">
    <property type="entry name" value="HD/PDEase_dom"/>
</dbReference>